<feature type="region of interest" description="Disordered" evidence="2">
    <location>
        <begin position="1"/>
        <end position="24"/>
    </location>
</feature>
<keyword evidence="3" id="KW-0812">Transmembrane</keyword>
<dbReference type="PRINTS" id="PR00950">
    <property type="entry name" value="TYPE3IMSPROT"/>
</dbReference>
<dbReference type="Pfam" id="PF01312">
    <property type="entry name" value="Bac_export_2"/>
    <property type="match status" value="1"/>
</dbReference>
<evidence type="ECO:0000313" key="4">
    <source>
        <dbReference type="EMBL" id="GEJ55578.1"/>
    </source>
</evidence>
<keyword evidence="5" id="KW-1185">Reference proteome</keyword>
<keyword evidence="3" id="KW-1133">Transmembrane helix</keyword>
<dbReference type="SUPFAM" id="SSF160544">
    <property type="entry name" value="EscU C-terminal domain-like"/>
    <property type="match status" value="1"/>
</dbReference>
<comment type="similarity">
    <text evidence="1">Belongs to the type III secretion exporter family.</text>
</comment>
<sequence length="345" mass="35543">MSERTEQPTPRRLREARRRGEVASSRELTGAAALAAGLAALAVTGPGAARALAALLRRALLEAIGPAPSPAPAAALLRATAALAAAALPPCAAAGAGALLAGLVQTRGLFAPEALRFRPERLDVARGLARLASGGRLAALGLAAAKAAAALALAAGLVRAALPQALAAARLAPAQLLRLLPALALRVALPVLGLLVALGLLDLALARWRLHRSLRMTRAEVQRERREDEGDPRLVAERRRLARAGGAGPLRLATCLVVNPTHVAVALRHEPHRDDPPWVLAKGIGAAAARLRTEARRAGVPVVRDPALARALFRLAEVGDAIPEELYDAAAAVLVHVRAGAQEGG</sequence>
<comment type="caution">
    <text evidence="4">The sequence shown here is derived from an EMBL/GenBank/DDBJ whole genome shotgun (WGS) entry which is preliminary data.</text>
</comment>
<dbReference type="Gene3D" id="3.40.1690.10">
    <property type="entry name" value="secretion proteins EscU"/>
    <property type="match status" value="1"/>
</dbReference>
<evidence type="ECO:0000256" key="2">
    <source>
        <dbReference type="SAM" id="MobiDB-lite"/>
    </source>
</evidence>
<reference evidence="5" key="1">
    <citation type="journal article" date="2020" name="Appl. Environ. Microbiol.">
        <title>Diazotrophic Anaeromyxobacter Isolates from Soils.</title>
        <authorList>
            <person name="Masuda Y."/>
            <person name="Yamanaka H."/>
            <person name="Xu Z.X."/>
            <person name="Shiratori Y."/>
            <person name="Aono T."/>
            <person name="Amachi S."/>
            <person name="Senoo K."/>
            <person name="Itoh H."/>
        </authorList>
    </citation>
    <scope>NUCLEOTIDE SEQUENCE [LARGE SCALE GENOMIC DNA]</scope>
    <source>
        <strain evidence="5">R267</strain>
    </source>
</reference>
<organism evidence="4 5">
    <name type="scientific">Anaeromyxobacter diazotrophicus</name>
    <dbReference type="NCBI Taxonomy" id="2590199"/>
    <lineage>
        <taxon>Bacteria</taxon>
        <taxon>Pseudomonadati</taxon>
        <taxon>Myxococcota</taxon>
        <taxon>Myxococcia</taxon>
        <taxon>Myxococcales</taxon>
        <taxon>Cystobacterineae</taxon>
        <taxon>Anaeromyxobacteraceae</taxon>
        <taxon>Anaeromyxobacter</taxon>
    </lineage>
</organism>
<protein>
    <recommendedName>
        <fullName evidence="6">Type III secretion exporter</fullName>
    </recommendedName>
</protein>
<dbReference type="EMBL" id="BJTG01000001">
    <property type="protein sequence ID" value="GEJ55578.1"/>
    <property type="molecule type" value="Genomic_DNA"/>
</dbReference>
<feature type="transmembrane region" description="Helical" evidence="3">
    <location>
        <begin position="137"/>
        <end position="162"/>
    </location>
</feature>
<evidence type="ECO:0000313" key="5">
    <source>
        <dbReference type="Proteomes" id="UP000503640"/>
    </source>
</evidence>
<dbReference type="RefSeq" id="WP_176062368.1">
    <property type="nucleotide sequence ID" value="NZ_BJTG01000001.1"/>
</dbReference>
<dbReference type="AlphaFoldDB" id="A0A7I9VHF8"/>
<gene>
    <name evidence="4" type="ORF">AMYX_03190</name>
</gene>
<evidence type="ECO:0000256" key="1">
    <source>
        <dbReference type="ARBA" id="ARBA00010690"/>
    </source>
</evidence>
<dbReference type="PANTHER" id="PTHR30531:SF12">
    <property type="entry name" value="FLAGELLAR BIOSYNTHETIC PROTEIN FLHB"/>
    <property type="match status" value="1"/>
</dbReference>
<dbReference type="InterPro" id="IPR029025">
    <property type="entry name" value="T3SS_substrate_exporter_C"/>
</dbReference>
<evidence type="ECO:0000256" key="3">
    <source>
        <dbReference type="SAM" id="Phobius"/>
    </source>
</evidence>
<accession>A0A7I9VHF8</accession>
<proteinExistence type="inferred from homology"/>
<feature type="transmembrane region" description="Helical" evidence="3">
    <location>
        <begin position="182"/>
        <end position="206"/>
    </location>
</feature>
<dbReference type="GO" id="GO:0005886">
    <property type="term" value="C:plasma membrane"/>
    <property type="evidence" value="ECO:0007669"/>
    <property type="project" value="TreeGrafter"/>
</dbReference>
<dbReference type="InterPro" id="IPR006135">
    <property type="entry name" value="T3SS_substrate_exporter"/>
</dbReference>
<feature type="transmembrane region" description="Helical" evidence="3">
    <location>
        <begin position="75"/>
        <end position="101"/>
    </location>
</feature>
<dbReference type="Proteomes" id="UP000503640">
    <property type="component" value="Unassembled WGS sequence"/>
</dbReference>
<dbReference type="GO" id="GO:0009306">
    <property type="term" value="P:protein secretion"/>
    <property type="evidence" value="ECO:0007669"/>
    <property type="project" value="InterPro"/>
</dbReference>
<evidence type="ECO:0008006" key="6">
    <source>
        <dbReference type="Google" id="ProtNLM"/>
    </source>
</evidence>
<dbReference type="PANTHER" id="PTHR30531">
    <property type="entry name" value="FLAGELLAR BIOSYNTHETIC PROTEIN FLHB"/>
    <property type="match status" value="1"/>
</dbReference>
<name>A0A7I9VHF8_9BACT</name>
<keyword evidence="3" id="KW-0472">Membrane</keyword>